<reference evidence="2" key="2">
    <citation type="submission" date="2021-10" db="EMBL/GenBank/DDBJ databases">
        <title>Phylogenomics reveals ancestral predisposition of the termite-cultivated fungus Termitomyces towards a domesticated lifestyle.</title>
        <authorList>
            <person name="Auxier B."/>
            <person name="Grum-Grzhimaylo A."/>
            <person name="Cardenas M.E."/>
            <person name="Lodge J.D."/>
            <person name="Laessoe T."/>
            <person name="Pedersen O."/>
            <person name="Smith M.E."/>
            <person name="Kuyper T.W."/>
            <person name="Franco-Molano E.A."/>
            <person name="Baroni T.J."/>
            <person name="Aanen D.K."/>
        </authorList>
    </citation>
    <scope>NUCLEOTIDE SEQUENCE</scope>
    <source>
        <strain evidence="2">D49</strain>
    </source>
</reference>
<evidence type="ECO:0000313" key="3">
    <source>
        <dbReference type="Proteomes" id="UP000717328"/>
    </source>
</evidence>
<accession>A0A9P7KMX8</accession>
<proteinExistence type="predicted"/>
<dbReference type="Proteomes" id="UP000717328">
    <property type="component" value="Unassembled WGS sequence"/>
</dbReference>
<sequence length="273" mass="31718">MWNAALSGCCSRSRNVEALALVNLTLVYRLNDDTKEFYLFSGYAPKLRSVTLDGIRLTWIPSLFGNLTYLDYTHHGFSIGHQAVHEVMSMLEVSRRLTELRLSFPPKRRPPSATRLRPVTRRVTLPSLRNLCLRVEGSDIPFELAHVMTLIRTPSLTSLRLIDVDRRHPSLPSLKSFFYVYPISPSLRTLQIEHGWHDPRMISPILSSLPNLRQLIIRRPHMADQVLNLDRQIRKGNRRVSESSHPGHYLHMHLHPNWQGTRHRPNHNRFPTR</sequence>
<organism evidence="2 3">
    <name type="scientific">Sphagnurus paluster</name>
    <dbReference type="NCBI Taxonomy" id="117069"/>
    <lineage>
        <taxon>Eukaryota</taxon>
        <taxon>Fungi</taxon>
        <taxon>Dikarya</taxon>
        <taxon>Basidiomycota</taxon>
        <taxon>Agaricomycotina</taxon>
        <taxon>Agaricomycetes</taxon>
        <taxon>Agaricomycetidae</taxon>
        <taxon>Agaricales</taxon>
        <taxon>Tricholomatineae</taxon>
        <taxon>Lyophyllaceae</taxon>
        <taxon>Sphagnurus</taxon>
    </lineage>
</organism>
<gene>
    <name evidence="2" type="ORF">H0H81_005498</name>
</gene>
<dbReference type="AlphaFoldDB" id="A0A9P7KMX8"/>
<dbReference type="InterPro" id="IPR032675">
    <property type="entry name" value="LRR_dom_sf"/>
</dbReference>
<protein>
    <submittedName>
        <fullName evidence="2">Uncharacterized protein</fullName>
    </submittedName>
</protein>
<reference evidence="2" key="1">
    <citation type="submission" date="2021-02" db="EMBL/GenBank/DDBJ databases">
        <authorList>
            <person name="Nieuwenhuis M."/>
            <person name="Van De Peppel L.J.J."/>
        </authorList>
    </citation>
    <scope>NUCLEOTIDE SEQUENCE</scope>
    <source>
        <strain evidence="2">D49</strain>
    </source>
</reference>
<feature type="region of interest" description="Disordered" evidence="1">
    <location>
        <begin position="239"/>
        <end position="273"/>
    </location>
</feature>
<dbReference type="Gene3D" id="3.80.10.10">
    <property type="entry name" value="Ribonuclease Inhibitor"/>
    <property type="match status" value="1"/>
</dbReference>
<evidence type="ECO:0000256" key="1">
    <source>
        <dbReference type="SAM" id="MobiDB-lite"/>
    </source>
</evidence>
<evidence type="ECO:0000313" key="2">
    <source>
        <dbReference type="EMBL" id="KAG5654255.1"/>
    </source>
</evidence>
<dbReference type="OrthoDB" id="3181259at2759"/>
<dbReference type="SUPFAM" id="SSF52047">
    <property type="entry name" value="RNI-like"/>
    <property type="match status" value="1"/>
</dbReference>
<feature type="compositionally biased region" description="Basic residues" evidence="1">
    <location>
        <begin position="261"/>
        <end position="273"/>
    </location>
</feature>
<dbReference type="EMBL" id="JABCKI010000014">
    <property type="protein sequence ID" value="KAG5654255.1"/>
    <property type="molecule type" value="Genomic_DNA"/>
</dbReference>
<keyword evidence="3" id="KW-1185">Reference proteome</keyword>
<comment type="caution">
    <text evidence="2">The sequence shown here is derived from an EMBL/GenBank/DDBJ whole genome shotgun (WGS) entry which is preliminary data.</text>
</comment>
<name>A0A9P7KMX8_9AGAR</name>